<feature type="signal peptide" evidence="2">
    <location>
        <begin position="1"/>
        <end position="20"/>
    </location>
</feature>
<feature type="transmembrane region" description="Helical" evidence="1">
    <location>
        <begin position="264"/>
        <end position="283"/>
    </location>
</feature>
<accession>A0A437MVE3</accession>
<proteinExistence type="predicted"/>
<protein>
    <submittedName>
        <fullName evidence="3">DUF4271 domain-containing protein</fullName>
    </submittedName>
</protein>
<evidence type="ECO:0000256" key="2">
    <source>
        <dbReference type="SAM" id="SignalP"/>
    </source>
</evidence>
<keyword evidence="2" id="KW-0732">Signal</keyword>
<name>A0A437MVE3_9SPHI</name>
<dbReference type="AlphaFoldDB" id="A0A437MVE3"/>
<keyword evidence="1" id="KW-0812">Transmembrane</keyword>
<keyword evidence="1" id="KW-0472">Membrane</keyword>
<dbReference type="RefSeq" id="WP_127703948.1">
    <property type="nucleotide sequence ID" value="NZ_SACK01000002.1"/>
</dbReference>
<feature type="chain" id="PRO_5019153379" evidence="2">
    <location>
        <begin position="21"/>
        <end position="321"/>
    </location>
</feature>
<dbReference type="InterPro" id="IPR025367">
    <property type="entry name" value="DUF4271"/>
</dbReference>
<feature type="transmembrane region" description="Helical" evidence="1">
    <location>
        <begin position="233"/>
        <end position="258"/>
    </location>
</feature>
<feature type="transmembrane region" description="Helical" evidence="1">
    <location>
        <begin position="114"/>
        <end position="133"/>
    </location>
</feature>
<dbReference type="Proteomes" id="UP000282759">
    <property type="component" value="Unassembled WGS sequence"/>
</dbReference>
<dbReference type="EMBL" id="SACK01000002">
    <property type="protein sequence ID" value="RVU01576.1"/>
    <property type="molecule type" value="Genomic_DNA"/>
</dbReference>
<reference evidence="3 4" key="1">
    <citation type="submission" date="2019-01" db="EMBL/GenBank/DDBJ databases">
        <authorList>
            <person name="Chen W.-M."/>
        </authorList>
    </citation>
    <scope>NUCLEOTIDE SEQUENCE [LARGE SCALE GENOMIC DNA]</scope>
    <source>
        <strain evidence="3 4">YBJ-36</strain>
    </source>
</reference>
<keyword evidence="1" id="KW-1133">Transmembrane helix</keyword>
<sequence length="321" mass="35906">MARLFLITFLLAVISVNCFAQTDSSYTPVADTIVYRRPVSVLDSVARAAAAEQKRVSDSLAMVFIKAPDPGRPNQFVQEIMDKYFYKGYGFLDISSKAQKNLGIGIERKTRHGWIIGAVILILLYASFLRVALTKDVDKVFQSVFSRQVSSQIDEENSLLSTWGFLGLLLLFGLTFGVFLFQLAAYYQVYYPVSGFNLLGMLVLAVISLLALKLLLLKFIGFVFEISDVTNRYIAILCLTYFALTFVALPVAACLTLINAQLTPLILLIALVLAGVILVWLYLRNSIIIISNFRFSKFYLIIYLCALEICPILILVKALKI</sequence>
<keyword evidence="4" id="KW-1185">Reference proteome</keyword>
<gene>
    <name evidence="3" type="ORF">EOD41_06310</name>
</gene>
<feature type="transmembrane region" description="Helical" evidence="1">
    <location>
        <begin position="165"/>
        <end position="187"/>
    </location>
</feature>
<evidence type="ECO:0000313" key="4">
    <source>
        <dbReference type="Proteomes" id="UP000282759"/>
    </source>
</evidence>
<feature type="transmembrane region" description="Helical" evidence="1">
    <location>
        <begin position="295"/>
        <end position="316"/>
    </location>
</feature>
<organism evidence="3 4">
    <name type="scientific">Mucilaginibacter limnophilus</name>
    <dbReference type="NCBI Taxonomy" id="1932778"/>
    <lineage>
        <taxon>Bacteria</taxon>
        <taxon>Pseudomonadati</taxon>
        <taxon>Bacteroidota</taxon>
        <taxon>Sphingobacteriia</taxon>
        <taxon>Sphingobacteriales</taxon>
        <taxon>Sphingobacteriaceae</taxon>
        <taxon>Mucilaginibacter</taxon>
    </lineage>
</organism>
<evidence type="ECO:0000256" key="1">
    <source>
        <dbReference type="SAM" id="Phobius"/>
    </source>
</evidence>
<dbReference type="OrthoDB" id="1494583at2"/>
<feature type="transmembrane region" description="Helical" evidence="1">
    <location>
        <begin position="199"/>
        <end position="221"/>
    </location>
</feature>
<evidence type="ECO:0000313" key="3">
    <source>
        <dbReference type="EMBL" id="RVU01576.1"/>
    </source>
</evidence>
<comment type="caution">
    <text evidence="3">The sequence shown here is derived from an EMBL/GenBank/DDBJ whole genome shotgun (WGS) entry which is preliminary data.</text>
</comment>
<dbReference type="Pfam" id="PF14093">
    <property type="entry name" value="DUF4271"/>
    <property type="match status" value="1"/>
</dbReference>